<reference evidence="3 4" key="1">
    <citation type="submission" date="2013-12" db="EMBL/GenBank/DDBJ databases">
        <title>Draft genome of the parsitic nematode Ancylostoma duodenale.</title>
        <authorList>
            <person name="Mitreva M."/>
        </authorList>
    </citation>
    <scope>NUCLEOTIDE SEQUENCE [LARGE SCALE GENOMIC DNA]</scope>
    <source>
        <strain evidence="3 4">Zhejiang</strain>
    </source>
</reference>
<dbReference type="PANTHER" id="PTHR45908:SF23">
    <property type="entry name" value="FUNGAL LIPASE-LIKE DOMAIN-CONTAINING PROTEIN"/>
    <property type="match status" value="1"/>
</dbReference>
<dbReference type="GO" id="GO:0006629">
    <property type="term" value="P:lipid metabolic process"/>
    <property type="evidence" value="ECO:0007669"/>
    <property type="project" value="InterPro"/>
</dbReference>
<evidence type="ECO:0000259" key="2">
    <source>
        <dbReference type="Pfam" id="PF01764"/>
    </source>
</evidence>
<dbReference type="SUPFAM" id="SSF53474">
    <property type="entry name" value="alpha/beta-Hydrolases"/>
    <property type="match status" value="1"/>
</dbReference>
<feature type="signal peptide" evidence="1">
    <location>
        <begin position="1"/>
        <end position="15"/>
    </location>
</feature>
<keyword evidence="1" id="KW-0732">Signal</keyword>
<dbReference type="Pfam" id="PF01764">
    <property type="entry name" value="Lipase_3"/>
    <property type="match status" value="1"/>
</dbReference>
<dbReference type="Gene3D" id="3.40.50.1820">
    <property type="entry name" value="alpha/beta hydrolase"/>
    <property type="match status" value="1"/>
</dbReference>
<evidence type="ECO:0000256" key="1">
    <source>
        <dbReference type="SAM" id="SignalP"/>
    </source>
</evidence>
<dbReference type="InterPro" id="IPR002921">
    <property type="entry name" value="Fungal_lipase-type"/>
</dbReference>
<accession>A0A0C2GBJ4</accession>
<sequence length="201" mass="22296">MTALFVAILFVLAAANDDDSEEIDRFNDFYEYSDSFARKIMFPISAAAYALEASTIETCLRNTIGDVTISGHSLGGALATLAASHLVKLKVLENPDKVKLVTFGQPRVGNKEFADAVDEEVDYAYRVVHYHDLVPTIPKAGFWHQGIEIFYTSDMKPENSHYCGRGDSIYCSSTHWSTSISDHREYFGKPVSEYGKGGCKT</sequence>
<dbReference type="InterPro" id="IPR029058">
    <property type="entry name" value="AB_hydrolase_fold"/>
</dbReference>
<feature type="domain" description="Fungal lipase-type" evidence="2">
    <location>
        <begin position="57"/>
        <end position="139"/>
    </location>
</feature>
<feature type="chain" id="PRO_5013266324" evidence="1">
    <location>
        <begin position="16"/>
        <end position="201"/>
    </location>
</feature>
<name>A0A0C2GBJ4_9BILA</name>
<dbReference type="EMBL" id="KN739263">
    <property type="protein sequence ID" value="KIH54336.1"/>
    <property type="molecule type" value="Genomic_DNA"/>
</dbReference>
<dbReference type="CDD" id="cd00741">
    <property type="entry name" value="Lipase"/>
    <property type="match status" value="1"/>
</dbReference>
<evidence type="ECO:0000313" key="4">
    <source>
        <dbReference type="Proteomes" id="UP000054047"/>
    </source>
</evidence>
<dbReference type="OrthoDB" id="426718at2759"/>
<protein>
    <submittedName>
        <fullName evidence="3">Triacylglycerol lipase</fullName>
    </submittedName>
</protein>
<dbReference type="AlphaFoldDB" id="A0A0C2GBJ4"/>
<evidence type="ECO:0000313" key="3">
    <source>
        <dbReference type="EMBL" id="KIH54336.1"/>
    </source>
</evidence>
<dbReference type="PANTHER" id="PTHR45908">
    <property type="entry name" value="PROTEIN CBG11750-RELATED"/>
    <property type="match status" value="1"/>
</dbReference>
<keyword evidence="4" id="KW-1185">Reference proteome</keyword>
<dbReference type="Proteomes" id="UP000054047">
    <property type="component" value="Unassembled WGS sequence"/>
</dbReference>
<organism evidence="3 4">
    <name type="scientific">Ancylostoma duodenale</name>
    <dbReference type="NCBI Taxonomy" id="51022"/>
    <lineage>
        <taxon>Eukaryota</taxon>
        <taxon>Metazoa</taxon>
        <taxon>Ecdysozoa</taxon>
        <taxon>Nematoda</taxon>
        <taxon>Chromadorea</taxon>
        <taxon>Rhabditida</taxon>
        <taxon>Rhabditina</taxon>
        <taxon>Rhabditomorpha</taxon>
        <taxon>Strongyloidea</taxon>
        <taxon>Ancylostomatidae</taxon>
        <taxon>Ancylostomatinae</taxon>
        <taxon>Ancylostoma</taxon>
    </lineage>
</organism>
<proteinExistence type="predicted"/>
<gene>
    <name evidence="3" type="ORF">ANCDUO_15519</name>
</gene>